<evidence type="ECO:0000256" key="3">
    <source>
        <dbReference type="ARBA" id="ARBA00022692"/>
    </source>
</evidence>
<gene>
    <name evidence="8" type="ORF">GCM10010420_55950</name>
</gene>
<dbReference type="Proteomes" id="UP001500058">
    <property type="component" value="Unassembled WGS sequence"/>
</dbReference>
<feature type="transmembrane region" description="Helical" evidence="6">
    <location>
        <begin position="195"/>
        <end position="212"/>
    </location>
</feature>
<keyword evidence="5 6" id="KW-0472">Membrane</keyword>
<evidence type="ECO:0000256" key="5">
    <source>
        <dbReference type="ARBA" id="ARBA00023136"/>
    </source>
</evidence>
<comment type="caution">
    <text evidence="8">The sequence shown here is derived from an EMBL/GenBank/DDBJ whole genome shotgun (WGS) entry which is preliminary data.</text>
</comment>
<dbReference type="InterPro" id="IPR005828">
    <property type="entry name" value="MFS_sugar_transport-like"/>
</dbReference>
<evidence type="ECO:0000256" key="2">
    <source>
        <dbReference type="ARBA" id="ARBA00022448"/>
    </source>
</evidence>
<feature type="transmembrane region" description="Helical" evidence="6">
    <location>
        <begin position="413"/>
        <end position="434"/>
    </location>
</feature>
<comment type="subcellular location">
    <subcellularLocation>
        <location evidence="1">Cell membrane</location>
        <topology evidence="1">Multi-pass membrane protein</topology>
    </subcellularLocation>
</comment>
<feature type="transmembrane region" description="Helical" evidence="6">
    <location>
        <begin position="320"/>
        <end position="342"/>
    </location>
</feature>
<proteinExistence type="predicted"/>
<dbReference type="RefSeq" id="WP_344633933.1">
    <property type="nucleotide sequence ID" value="NZ_BAAATJ010000043.1"/>
</dbReference>
<evidence type="ECO:0000256" key="6">
    <source>
        <dbReference type="SAM" id="Phobius"/>
    </source>
</evidence>
<feature type="domain" description="Major facilitator superfamily (MFS) profile" evidence="7">
    <location>
        <begin position="35"/>
        <end position="472"/>
    </location>
</feature>
<keyword evidence="9" id="KW-1185">Reference proteome</keyword>
<dbReference type="SUPFAM" id="SSF103473">
    <property type="entry name" value="MFS general substrate transporter"/>
    <property type="match status" value="1"/>
</dbReference>
<evidence type="ECO:0000313" key="9">
    <source>
        <dbReference type="Proteomes" id="UP001500058"/>
    </source>
</evidence>
<protein>
    <submittedName>
        <fullName evidence="8">MFS transporter</fullName>
    </submittedName>
</protein>
<name>A0ABN3J0W1_9ACTN</name>
<dbReference type="InterPro" id="IPR036259">
    <property type="entry name" value="MFS_trans_sf"/>
</dbReference>
<evidence type="ECO:0000256" key="1">
    <source>
        <dbReference type="ARBA" id="ARBA00004651"/>
    </source>
</evidence>
<feature type="transmembrane region" description="Helical" evidence="6">
    <location>
        <begin position="161"/>
        <end position="183"/>
    </location>
</feature>
<feature type="transmembrane region" description="Helical" evidence="6">
    <location>
        <begin position="103"/>
        <end position="126"/>
    </location>
</feature>
<reference evidence="8 9" key="1">
    <citation type="journal article" date="2019" name="Int. J. Syst. Evol. Microbiol.">
        <title>The Global Catalogue of Microorganisms (GCM) 10K type strain sequencing project: providing services to taxonomists for standard genome sequencing and annotation.</title>
        <authorList>
            <consortium name="The Broad Institute Genomics Platform"/>
            <consortium name="The Broad Institute Genome Sequencing Center for Infectious Disease"/>
            <person name="Wu L."/>
            <person name="Ma J."/>
        </authorList>
    </citation>
    <scope>NUCLEOTIDE SEQUENCE [LARGE SCALE GENOMIC DNA]</scope>
    <source>
        <strain evidence="8 9">JCM 6921</strain>
    </source>
</reference>
<keyword evidence="3 6" id="KW-0812">Transmembrane</keyword>
<evidence type="ECO:0000313" key="8">
    <source>
        <dbReference type="EMBL" id="GAA2418287.1"/>
    </source>
</evidence>
<feature type="transmembrane region" description="Helical" evidence="6">
    <location>
        <begin position="446"/>
        <end position="469"/>
    </location>
</feature>
<dbReference type="InterPro" id="IPR020846">
    <property type="entry name" value="MFS_dom"/>
</dbReference>
<dbReference type="PANTHER" id="PTHR23511">
    <property type="entry name" value="SYNAPTIC VESICLE GLYCOPROTEIN 2"/>
    <property type="match status" value="1"/>
</dbReference>
<feature type="transmembrane region" description="Helical" evidence="6">
    <location>
        <begin position="349"/>
        <end position="368"/>
    </location>
</feature>
<dbReference type="PROSITE" id="PS50850">
    <property type="entry name" value="MFS"/>
    <property type="match status" value="1"/>
</dbReference>
<accession>A0ABN3J0W1</accession>
<organism evidence="8 9">
    <name type="scientific">Streptomyces glaucosporus</name>
    <dbReference type="NCBI Taxonomy" id="284044"/>
    <lineage>
        <taxon>Bacteria</taxon>
        <taxon>Bacillati</taxon>
        <taxon>Actinomycetota</taxon>
        <taxon>Actinomycetes</taxon>
        <taxon>Kitasatosporales</taxon>
        <taxon>Streptomycetaceae</taxon>
        <taxon>Streptomyces</taxon>
    </lineage>
</organism>
<feature type="transmembrane region" description="Helical" evidence="6">
    <location>
        <begin position="132"/>
        <end position="149"/>
    </location>
</feature>
<feature type="transmembrane region" description="Helical" evidence="6">
    <location>
        <begin position="31"/>
        <end position="53"/>
    </location>
</feature>
<keyword evidence="2" id="KW-0813">Transport</keyword>
<feature type="transmembrane region" description="Helical" evidence="6">
    <location>
        <begin position="285"/>
        <end position="308"/>
    </location>
</feature>
<dbReference type="EMBL" id="BAAATJ010000043">
    <property type="protein sequence ID" value="GAA2418287.1"/>
    <property type="molecule type" value="Genomic_DNA"/>
</dbReference>
<dbReference type="Gene3D" id="1.20.1250.20">
    <property type="entry name" value="MFS general substrate transporter like domains"/>
    <property type="match status" value="1"/>
</dbReference>
<feature type="transmembrane region" description="Helical" evidence="6">
    <location>
        <begin position="73"/>
        <end position="91"/>
    </location>
</feature>
<sequence length="521" mass="56645">MTTVPVGIDQGARPVRSTVPQRMDRLPWSGFHWKVVVALGITWVLDGIEITIAGSIADRIRDEQSLGFSASQVGLTASIYLLGEVVGALVFGRMADRLGRRKLFILTLGVYLLGNALTALSMNFAFFAVTRFIAGTGIGGEYAALNSAIDELIPSRHRGHADLAINGTYWLGAMIGAAANLAFLNPDLFAIDLGWRLGLLVGPAIGLAIWGLRRNIPESPRWLLTHGRPEEAERVVTAIEHDVEKHGTRLEPVPDEAAMEFRLRKPVSYGELARVLFRDYRQRSFLGFMLMVTQSFLYNAIFFTYALILAEFYGIGGGAVAYFIFPFAVGNLLGPLILGRFFDTVGRRVMIGGTYCFSGVLLFVTGWLFAEGMLNAVTQTALWCVIFFIASAAASSAYLTVSEIFPVEMRAQAISFFFAMSMLFGGVVAPWLFATLIGNGESPWRVFAGYTVGALLMIAGGVTAFVWGVDAERRSLENIAVPLSAVTADAGEASASGLTGGLTAHVRRTPRDVTKDEYYRS</sequence>
<feature type="transmembrane region" description="Helical" evidence="6">
    <location>
        <begin position="380"/>
        <end position="401"/>
    </location>
</feature>
<dbReference type="CDD" id="cd17316">
    <property type="entry name" value="MFS_SV2_like"/>
    <property type="match status" value="1"/>
</dbReference>
<evidence type="ECO:0000256" key="4">
    <source>
        <dbReference type="ARBA" id="ARBA00022989"/>
    </source>
</evidence>
<evidence type="ECO:0000259" key="7">
    <source>
        <dbReference type="PROSITE" id="PS50850"/>
    </source>
</evidence>
<dbReference type="Pfam" id="PF00083">
    <property type="entry name" value="Sugar_tr"/>
    <property type="match status" value="1"/>
</dbReference>
<keyword evidence="4 6" id="KW-1133">Transmembrane helix</keyword>